<evidence type="ECO:0000256" key="3">
    <source>
        <dbReference type="ARBA" id="ARBA00022526"/>
    </source>
</evidence>
<keyword evidence="3" id="KW-0313">Glucose metabolism</keyword>
<dbReference type="SUPFAM" id="SSF102114">
    <property type="entry name" value="Radical SAM enzymes"/>
    <property type="match status" value="1"/>
</dbReference>
<evidence type="ECO:0000256" key="2">
    <source>
        <dbReference type="ARBA" id="ARBA00022485"/>
    </source>
</evidence>
<dbReference type="InterPro" id="IPR007197">
    <property type="entry name" value="rSAM"/>
</dbReference>
<keyword evidence="5" id="KW-0479">Metal-binding</keyword>
<dbReference type="EMBL" id="UFSW01000004">
    <property type="protein sequence ID" value="SUV41043.1"/>
    <property type="molecule type" value="Genomic_DNA"/>
</dbReference>
<comment type="cofactor">
    <cofactor evidence="1">
        <name>[4Fe-4S] cluster</name>
        <dbReference type="ChEBI" id="CHEBI:49883"/>
    </cofactor>
</comment>
<accession>A0A380Z220</accession>
<evidence type="ECO:0000256" key="4">
    <source>
        <dbReference type="ARBA" id="ARBA00022691"/>
    </source>
</evidence>
<dbReference type="GO" id="GO:0046872">
    <property type="term" value="F:metal ion binding"/>
    <property type="evidence" value="ECO:0007669"/>
    <property type="project" value="UniProtKB-KW"/>
</dbReference>
<dbReference type="GO" id="GO:0016829">
    <property type="term" value="F:lyase activity"/>
    <property type="evidence" value="ECO:0007669"/>
    <property type="project" value="UniProtKB-KW"/>
</dbReference>
<dbReference type="Proteomes" id="UP000254620">
    <property type="component" value="Unassembled WGS sequence"/>
</dbReference>
<evidence type="ECO:0000256" key="1">
    <source>
        <dbReference type="ARBA" id="ARBA00001966"/>
    </source>
</evidence>
<dbReference type="Pfam" id="PF04055">
    <property type="entry name" value="Radical_SAM"/>
    <property type="match status" value="1"/>
</dbReference>
<dbReference type="PANTHER" id="PTHR30352">
    <property type="entry name" value="PYRUVATE FORMATE-LYASE-ACTIVATING ENZYME"/>
    <property type="match status" value="1"/>
</dbReference>
<dbReference type="InterPro" id="IPR058240">
    <property type="entry name" value="rSAM_sf"/>
</dbReference>
<evidence type="ECO:0000259" key="8">
    <source>
        <dbReference type="Pfam" id="PF04055"/>
    </source>
</evidence>
<name>A0A380Z220_AVIPA</name>
<organism evidence="9 10">
    <name type="scientific">Avibacterium paragallinarum</name>
    <name type="common">Haemophilus gallinarum</name>
    <dbReference type="NCBI Taxonomy" id="728"/>
    <lineage>
        <taxon>Bacteria</taxon>
        <taxon>Pseudomonadati</taxon>
        <taxon>Pseudomonadota</taxon>
        <taxon>Gammaproteobacteria</taxon>
        <taxon>Pasteurellales</taxon>
        <taxon>Pasteurellaceae</taxon>
        <taxon>Avibacterium</taxon>
    </lineage>
</organism>
<evidence type="ECO:0000313" key="9">
    <source>
        <dbReference type="EMBL" id="SUV41043.1"/>
    </source>
</evidence>
<dbReference type="GO" id="GO:0051539">
    <property type="term" value="F:4 iron, 4 sulfur cluster binding"/>
    <property type="evidence" value="ECO:0007669"/>
    <property type="project" value="UniProtKB-KW"/>
</dbReference>
<dbReference type="Gene3D" id="3.20.20.70">
    <property type="entry name" value="Aldolase class I"/>
    <property type="match status" value="1"/>
</dbReference>
<dbReference type="PANTHER" id="PTHR30352:SF5">
    <property type="entry name" value="PYRUVATE FORMATE-LYASE 1-ACTIVATING ENZYME"/>
    <property type="match status" value="1"/>
</dbReference>
<keyword evidence="2" id="KW-0004">4Fe-4S</keyword>
<keyword evidence="7" id="KW-0411">Iron-sulfur</keyword>
<evidence type="ECO:0000256" key="5">
    <source>
        <dbReference type="ARBA" id="ARBA00022723"/>
    </source>
</evidence>
<dbReference type="InterPro" id="IPR013785">
    <property type="entry name" value="Aldolase_TIM"/>
</dbReference>
<dbReference type="EC" id="1.97.1.4" evidence="9"/>
<reference evidence="9 10" key="1">
    <citation type="submission" date="2018-06" db="EMBL/GenBank/DDBJ databases">
        <authorList>
            <consortium name="Pathogen Informatics"/>
            <person name="Doyle S."/>
        </authorList>
    </citation>
    <scope>NUCLEOTIDE SEQUENCE [LARGE SCALE GENOMIC DNA]</scope>
    <source>
        <strain evidence="9 10">NCTC10926</strain>
    </source>
</reference>
<dbReference type="GO" id="GO:0006006">
    <property type="term" value="P:glucose metabolic process"/>
    <property type="evidence" value="ECO:0007669"/>
    <property type="project" value="UniProtKB-KW"/>
</dbReference>
<feature type="domain" description="Radical SAM core" evidence="8">
    <location>
        <begin position="12"/>
        <end position="136"/>
    </location>
</feature>
<sequence length="157" mass="17533">MQVLPQPHTWDLHGGKEISVEDLMKEVVSYRHFMNASGGGVTASGGEAVLQAEFVRDWFRACKKEGINTCLDTNGFVRHYDEVIDELLEVTDLVLLDLKELNDRVHQNLIGVPNKLPLNLPDICKNAINVFGFATLLYQAGRTVMKTCICSGNLFKI</sequence>
<keyword evidence="9" id="KW-0560">Oxidoreductase</keyword>
<keyword evidence="9" id="KW-0456">Lyase</keyword>
<evidence type="ECO:0000256" key="6">
    <source>
        <dbReference type="ARBA" id="ARBA00023004"/>
    </source>
</evidence>
<evidence type="ECO:0000313" key="10">
    <source>
        <dbReference type="Proteomes" id="UP000254620"/>
    </source>
</evidence>
<dbReference type="InterPro" id="IPR034457">
    <property type="entry name" value="Organic_radical-activating"/>
</dbReference>
<protein>
    <submittedName>
        <fullName evidence="9">Pyruvate formate-lyase 1-activating enzyme</fullName>
        <ecNumber evidence="9">1.97.1.4</ecNumber>
    </submittedName>
</protein>
<gene>
    <name evidence="9" type="primary">pflA_11</name>
    <name evidence="9" type="ORF">NCTC10926_03103</name>
</gene>
<evidence type="ECO:0000256" key="7">
    <source>
        <dbReference type="ARBA" id="ARBA00023014"/>
    </source>
</evidence>
<keyword evidence="6" id="KW-0408">Iron</keyword>
<proteinExistence type="predicted"/>
<keyword evidence="3" id="KW-0119">Carbohydrate metabolism</keyword>
<dbReference type="AlphaFoldDB" id="A0A380Z220"/>
<keyword evidence="9" id="KW-0670">Pyruvate</keyword>
<dbReference type="RefSeq" id="WP_374188664.1">
    <property type="nucleotide sequence ID" value="NZ_UFSW01000004.1"/>
</dbReference>
<keyword evidence="4" id="KW-0949">S-adenosyl-L-methionine</keyword>
<dbReference type="GO" id="GO:0043365">
    <property type="term" value="F:[formate-C-acetyltransferase]-activating enzyme activity"/>
    <property type="evidence" value="ECO:0007669"/>
    <property type="project" value="UniProtKB-EC"/>
</dbReference>